<evidence type="ECO:0000313" key="3">
    <source>
        <dbReference type="EMBL" id="KAF9922060.1"/>
    </source>
</evidence>
<dbReference type="EMBL" id="JAAAHW010010917">
    <property type="protein sequence ID" value="KAF9922060.1"/>
    <property type="molecule type" value="Genomic_DNA"/>
</dbReference>
<dbReference type="GO" id="GO:0006303">
    <property type="term" value="P:double-strand break repair via nonhomologous end joining"/>
    <property type="evidence" value="ECO:0007669"/>
    <property type="project" value="InterPro"/>
</dbReference>
<dbReference type="Proteomes" id="UP000749646">
    <property type="component" value="Unassembled WGS sequence"/>
</dbReference>
<dbReference type="Pfam" id="PF19704">
    <property type="entry name" value="DNAPKcs_CC5"/>
    <property type="match status" value="1"/>
</dbReference>
<accession>A0A9P6IIA6</accession>
<evidence type="ECO:0000256" key="1">
    <source>
        <dbReference type="SAM" id="MobiDB-lite"/>
    </source>
</evidence>
<dbReference type="OrthoDB" id="381190at2759"/>
<evidence type="ECO:0000313" key="4">
    <source>
        <dbReference type="Proteomes" id="UP000749646"/>
    </source>
</evidence>
<evidence type="ECO:0000259" key="2">
    <source>
        <dbReference type="Pfam" id="PF19704"/>
    </source>
</evidence>
<organism evidence="3 4">
    <name type="scientific">Modicella reniformis</name>
    <dbReference type="NCBI Taxonomy" id="1440133"/>
    <lineage>
        <taxon>Eukaryota</taxon>
        <taxon>Fungi</taxon>
        <taxon>Fungi incertae sedis</taxon>
        <taxon>Mucoromycota</taxon>
        <taxon>Mortierellomycotina</taxon>
        <taxon>Mortierellomycetes</taxon>
        <taxon>Mortierellales</taxon>
        <taxon>Mortierellaceae</taxon>
        <taxon>Modicella</taxon>
    </lineage>
</organism>
<dbReference type="InterPro" id="IPR045581">
    <property type="entry name" value="DNAPKcs_CC5"/>
</dbReference>
<dbReference type="AlphaFoldDB" id="A0A9P6IIA6"/>
<gene>
    <name evidence="3" type="ORF">BGZ65_009885</name>
</gene>
<feature type="region of interest" description="Disordered" evidence="1">
    <location>
        <begin position="307"/>
        <end position="335"/>
    </location>
</feature>
<reference evidence="3" key="1">
    <citation type="journal article" date="2020" name="Fungal Divers.">
        <title>Resolving the Mortierellaceae phylogeny through synthesis of multi-gene phylogenetics and phylogenomics.</title>
        <authorList>
            <person name="Vandepol N."/>
            <person name="Liber J."/>
            <person name="Desiro A."/>
            <person name="Na H."/>
            <person name="Kennedy M."/>
            <person name="Barry K."/>
            <person name="Grigoriev I.V."/>
            <person name="Miller A.N."/>
            <person name="O'Donnell K."/>
            <person name="Stajich J.E."/>
            <person name="Bonito G."/>
        </authorList>
    </citation>
    <scope>NUCLEOTIDE SEQUENCE</scope>
    <source>
        <strain evidence="3">MES-2147</strain>
    </source>
</reference>
<proteinExistence type="predicted"/>
<comment type="caution">
    <text evidence="3">The sequence shown here is derived from an EMBL/GenBank/DDBJ whole genome shotgun (WGS) entry which is preliminary data.</text>
</comment>
<keyword evidence="4" id="KW-1185">Reference proteome</keyword>
<feature type="compositionally biased region" description="Acidic residues" evidence="1">
    <location>
        <begin position="307"/>
        <end position="328"/>
    </location>
</feature>
<protein>
    <recommendedName>
        <fullName evidence="2">DNA-dependent protein kinase catalytic subunit CC5 domain-containing protein</fullName>
    </recommendedName>
</protein>
<name>A0A9P6IIA6_9FUNG</name>
<sequence>MINPETLIIDALHAKLHNSSASDVLTILKHIQKLFNAPEDSSTAAVERLLETVEHDQDSWLRKVLPSLNQYLMVDASPSWESENIDAQSLKSKLKVIDLDSQMALTRRPSKLTSSEDVQSLRELQLRILRLLGRQAQHNRSILSRQTEWDGSKGSSDLFAWDPEPRVKLLGQVESTKERSISIEEGLISDLKLILQNFTIMFTPLIGSILHSFYESGLTDISPELISEAAIRSSNQYLGIILLEKQIMQYGAQEPSPKRQKSSGSGARDLSRKNWIELARMYKSIDEKVIVKSILRRASFIHQEVEELQEDEEVQENEEAQEDQEALEEGNLSDI</sequence>
<feature type="domain" description="DNA-dependent protein kinase catalytic subunit CC5" evidence="2">
    <location>
        <begin position="174"/>
        <end position="248"/>
    </location>
</feature>